<organism evidence="12 13">
    <name type="scientific">Coniosporium apollinis (strain CBS 100218)</name>
    <name type="common">Rock-inhabiting black yeast</name>
    <dbReference type="NCBI Taxonomy" id="1168221"/>
    <lineage>
        <taxon>Eukaryota</taxon>
        <taxon>Fungi</taxon>
        <taxon>Dikarya</taxon>
        <taxon>Ascomycota</taxon>
        <taxon>Pezizomycotina</taxon>
        <taxon>Dothideomycetes</taxon>
        <taxon>Dothideomycetes incertae sedis</taxon>
        <taxon>Coniosporium</taxon>
    </lineage>
</organism>
<keyword evidence="3" id="KW-0863">Zinc-finger</keyword>
<dbReference type="OrthoDB" id="21557at2759"/>
<dbReference type="GO" id="GO:0071819">
    <property type="term" value="C:DUBm complex"/>
    <property type="evidence" value="ECO:0007669"/>
    <property type="project" value="TreeGrafter"/>
</dbReference>
<evidence type="ECO:0000256" key="2">
    <source>
        <dbReference type="ARBA" id="ARBA00022723"/>
    </source>
</evidence>
<reference evidence="13" key="1">
    <citation type="submission" date="2012-06" db="EMBL/GenBank/DDBJ databases">
        <title>The genome sequence of Coniosporium apollinis CBS 100218.</title>
        <authorList>
            <consortium name="The Broad Institute Genome Sequencing Platform"/>
            <person name="Cuomo C."/>
            <person name="Gorbushina A."/>
            <person name="Noack S."/>
            <person name="Walker B."/>
            <person name="Young S.K."/>
            <person name="Zeng Q."/>
            <person name="Gargeya S."/>
            <person name="Fitzgerald M."/>
            <person name="Haas B."/>
            <person name="Abouelleil A."/>
            <person name="Alvarado L."/>
            <person name="Arachchi H.M."/>
            <person name="Berlin A.M."/>
            <person name="Chapman S.B."/>
            <person name="Goldberg J."/>
            <person name="Griggs A."/>
            <person name="Gujja S."/>
            <person name="Hansen M."/>
            <person name="Howarth C."/>
            <person name="Imamovic A."/>
            <person name="Larimer J."/>
            <person name="McCowan C."/>
            <person name="Montmayeur A."/>
            <person name="Murphy C."/>
            <person name="Neiman D."/>
            <person name="Pearson M."/>
            <person name="Priest M."/>
            <person name="Roberts A."/>
            <person name="Saif S."/>
            <person name="Shea T."/>
            <person name="Sisk P."/>
            <person name="Sykes S."/>
            <person name="Wortman J."/>
            <person name="Nusbaum C."/>
            <person name="Birren B."/>
        </authorList>
    </citation>
    <scope>NUCLEOTIDE SEQUENCE [LARGE SCALE GENOMIC DNA]</scope>
    <source>
        <strain evidence="13">CBS 100218</strain>
    </source>
</reference>
<evidence type="ECO:0000256" key="9">
    <source>
        <dbReference type="ARBA" id="ARBA00023242"/>
    </source>
</evidence>
<protein>
    <recommendedName>
        <fullName evidence="10">SAGA-associated factor 11</fullName>
    </recommendedName>
</protein>
<dbReference type="PANTHER" id="PTHR46367:SF1">
    <property type="entry name" value="ATAXIN-7-LIKE PROTEIN 3"/>
    <property type="match status" value="1"/>
</dbReference>
<evidence type="ECO:0000313" key="12">
    <source>
        <dbReference type="EMBL" id="EON68799.1"/>
    </source>
</evidence>
<dbReference type="GO" id="GO:0006357">
    <property type="term" value="P:regulation of transcription by RNA polymerase II"/>
    <property type="evidence" value="ECO:0007669"/>
    <property type="project" value="TreeGrafter"/>
</dbReference>
<sequence length="396" mass="42473">MSDDTAAGDTVVADGSKPTKISGATFNSIVSNIVEDVIYNIIHDTVLSVHRSEKLLRMRSAAVTAELQSTTLLDSLPTSSKLSLTAPPPTPPKLETQAGVYENGRFALKGNPLLTVPVDEILCPHCRLPRLSYPITGAGARLPDLGQGQQYCTRYPFVTRPGHDCYGNPFPSTANLTKKEREALKRSEKEEGRGAGGTPSSQGDEGGGATNNTGNAEERILKKLDTGGKPASYIPWHTCPNCKRSLLITRFAQHLEKCLGISGRASSRNAMVKMGVNGVGSVGGSRVGTPAPAGKKGEEDEEEDAPKKVRKRSSYVKKADREKLGPKGRREGSLLGNEIKRSGTPKREREKEEGAEKPRKRMKLVRTESAISSVDGGGDEGEEIRIGGPEESEEDG</sequence>
<dbReference type="EMBL" id="JH767601">
    <property type="protein sequence ID" value="EON68799.1"/>
    <property type="molecule type" value="Genomic_DNA"/>
</dbReference>
<dbReference type="eggNOG" id="ENOG502S8VT">
    <property type="taxonomic scope" value="Eukaryota"/>
</dbReference>
<dbReference type="Gene3D" id="3.30.160.60">
    <property type="entry name" value="Classic Zinc Finger"/>
    <property type="match status" value="1"/>
</dbReference>
<accession>R7Z452</accession>
<keyword evidence="8" id="KW-0804">Transcription</keyword>
<evidence type="ECO:0000313" key="13">
    <source>
        <dbReference type="Proteomes" id="UP000016924"/>
    </source>
</evidence>
<dbReference type="InterPro" id="IPR051078">
    <property type="entry name" value="SGF11"/>
</dbReference>
<dbReference type="STRING" id="1168221.R7Z452"/>
<evidence type="ECO:0000256" key="11">
    <source>
        <dbReference type="SAM" id="MobiDB-lite"/>
    </source>
</evidence>
<feature type="compositionally biased region" description="Basic and acidic residues" evidence="11">
    <location>
        <begin position="317"/>
        <end position="357"/>
    </location>
</feature>
<keyword evidence="4" id="KW-0862">Zinc</keyword>
<evidence type="ECO:0000256" key="3">
    <source>
        <dbReference type="ARBA" id="ARBA00022771"/>
    </source>
</evidence>
<dbReference type="InterPro" id="IPR013246">
    <property type="entry name" value="SAGA_su_Sgf11"/>
</dbReference>
<feature type="region of interest" description="Disordered" evidence="11">
    <location>
        <begin position="280"/>
        <end position="396"/>
    </location>
</feature>
<evidence type="ECO:0000256" key="5">
    <source>
        <dbReference type="ARBA" id="ARBA00022853"/>
    </source>
</evidence>
<keyword evidence="2" id="KW-0479">Metal-binding</keyword>
<dbReference type="GO" id="GO:0003713">
    <property type="term" value="F:transcription coactivator activity"/>
    <property type="evidence" value="ECO:0007669"/>
    <property type="project" value="TreeGrafter"/>
</dbReference>
<evidence type="ECO:0000256" key="7">
    <source>
        <dbReference type="ARBA" id="ARBA00023159"/>
    </source>
</evidence>
<keyword evidence="7 10" id="KW-0010">Activator</keyword>
<evidence type="ECO:0000256" key="4">
    <source>
        <dbReference type="ARBA" id="ARBA00022833"/>
    </source>
</evidence>
<dbReference type="OMA" id="NCPRYFL"/>
<comment type="subcellular location">
    <subcellularLocation>
        <location evidence="1 10">Nucleus</location>
    </subcellularLocation>
</comment>
<comment type="similarity">
    <text evidence="10">Belongs to the SGF11 family.</text>
</comment>
<gene>
    <name evidence="12" type="ORF">W97_08057</name>
</gene>
<dbReference type="Proteomes" id="UP000016924">
    <property type="component" value="Unassembled WGS sequence"/>
</dbReference>
<feature type="compositionally biased region" description="Basic and acidic residues" evidence="11">
    <location>
        <begin position="177"/>
        <end position="193"/>
    </location>
</feature>
<proteinExistence type="inferred from homology"/>
<dbReference type="GO" id="GO:0008270">
    <property type="term" value="F:zinc ion binding"/>
    <property type="evidence" value="ECO:0007669"/>
    <property type="project" value="UniProtKB-KW"/>
</dbReference>
<dbReference type="AlphaFoldDB" id="R7Z452"/>
<keyword evidence="9" id="KW-0539">Nucleus</keyword>
<dbReference type="GO" id="GO:0006325">
    <property type="term" value="P:chromatin organization"/>
    <property type="evidence" value="ECO:0007669"/>
    <property type="project" value="UniProtKB-KW"/>
</dbReference>
<feature type="region of interest" description="Disordered" evidence="11">
    <location>
        <begin position="168"/>
        <end position="215"/>
    </location>
</feature>
<keyword evidence="6" id="KW-0805">Transcription regulation</keyword>
<dbReference type="GeneID" id="19905368"/>
<dbReference type="HOGENOM" id="CLU_051868_0_0_1"/>
<dbReference type="GO" id="GO:0000124">
    <property type="term" value="C:SAGA complex"/>
    <property type="evidence" value="ECO:0007669"/>
    <property type="project" value="TreeGrafter"/>
</dbReference>
<dbReference type="Pfam" id="PF08209">
    <property type="entry name" value="Sgf11"/>
    <property type="match status" value="1"/>
</dbReference>
<evidence type="ECO:0000256" key="8">
    <source>
        <dbReference type="ARBA" id="ARBA00023163"/>
    </source>
</evidence>
<name>R7Z452_CONA1</name>
<dbReference type="PANTHER" id="PTHR46367">
    <property type="entry name" value="ATAXIN-7-LIKE PROTEIN 3"/>
    <property type="match status" value="1"/>
</dbReference>
<evidence type="ECO:0000256" key="6">
    <source>
        <dbReference type="ARBA" id="ARBA00023015"/>
    </source>
</evidence>
<keyword evidence="13" id="KW-1185">Reference proteome</keyword>
<evidence type="ECO:0000256" key="1">
    <source>
        <dbReference type="ARBA" id="ARBA00004123"/>
    </source>
</evidence>
<dbReference type="RefSeq" id="XP_007784116.1">
    <property type="nucleotide sequence ID" value="XM_007785926.1"/>
</dbReference>
<evidence type="ECO:0000256" key="10">
    <source>
        <dbReference type="RuleBase" id="RU261113"/>
    </source>
</evidence>
<keyword evidence="5" id="KW-0156">Chromatin regulator</keyword>